<gene>
    <name evidence="2" type="ORF">FHX46_004002</name>
</gene>
<organism evidence="2 3">
    <name type="scientific">Amycolatopsis viridis</name>
    <dbReference type="NCBI Taxonomy" id="185678"/>
    <lineage>
        <taxon>Bacteria</taxon>
        <taxon>Bacillati</taxon>
        <taxon>Actinomycetota</taxon>
        <taxon>Actinomycetes</taxon>
        <taxon>Pseudonocardiales</taxon>
        <taxon>Pseudonocardiaceae</taxon>
        <taxon>Amycolatopsis</taxon>
    </lineage>
</organism>
<evidence type="ECO:0000313" key="3">
    <source>
        <dbReference type="Proteomes" id="UP000754495"/>
    </source>
</evidence>
<keyword evidence="3" id="KW-1185">Reference proteome</keyword>
<protein>
    <recommendedName>
        <fullName evidence="4">WXG100 family type VII secretion target</fullName>
    </recommendedName>
</protein>
<proteinExistence type="predicted"/>
<evidence type="ECO:0008006" key="4">
    <source>
        <dbReference type="Google" id="ProtNLM"/>
    </source>
</evidence>
<dbReference type="EMBL" id="JAANOU010000001">
    <property type="protein sequence ID" value="NIH81472.1"/>
    <property type="molecule type" value="Genomic_DNA"/>
</dbReference>
<evidence type="ECO:0000256" key="1">
    <source>
        <dbReference type="SAM" id="MobiDB-lite"/>
    </source>
</evidence>
<name>A0ABX0SZW5_9PSEU</name>
<evidence type="ECO:0000313" key="2">
    <source>
        <dbReference type="EMBL" id="NIH81472.1"/>
    </source>
</evidence>
<comment type="caution">
    <text evidence="2">The sequence shown here is derived from an EMBL/GenBank/DDBJ whole genome shotgun (WGS) entry which is preliminary data.</text>
</comment>
<reference evidence="2 3" key="1">
    <citation type="submission" date="2020-03" db="EMBL/GenBank/DDBJ databases">
        <title>Sequencing the genomes of 1000 actinobacteria strains.</title>
        <authorList>
            <person name="Klenk H.-P."/>
        </authorList>
    </citation>
    <scope>NUCLEOTIDE SEQUENCE [LARGE SCALE GENOMIC DNA]</scope>
    <source>
        <strain evidence="2 3">DSM 45668</strain>
    </source>
</reference>
<accession>A0ABX0SZW5</accession>
<dbReference type="Proteomes" id="UP000754495">
    <property type="component" value="Unassembled WGS sequence"/>
</dbReference>
<sequence length="109" mass="11837">MHLVADQVTRLRQLLDDTKLRGAQLCQSMHGDLENVIGSDWIGAASNAGQITSADMLAFWRSKLEPILDKLVNGITGTQNVMTAGDDESRSSIEAAGSTMHFHSRMSHA</sequence>
<feature type="region of interest" description="Disordered" evidence="1">
    <location>
        <begin position="82"/>
        <end position="109"/>
    </location>
</feature>
<dbReference type="RefSeq" id="WP_167117248.1">
    <property type="nucleotide sequence ID" value="NZ_JAANOU010000001.1"/>
</dbReference>